<dbReference type="GO" id="GO:0055085">
    <property type="term" value="P:transmembrane transport"/>
    <property type="evidence" value="ECO:0007669"/>
    <property type="project" value="InterPro"/>
</dbReference>
<keyword evidence="6 7" id="KW-0472">Membrane</keyword>
<keyword evidence="2 7" id="KW-0813">Transport</keyword>
<accession>A0A1H4LUY2</accession>
<organism evidence="9 10">
    <name type="scientific">Paramicrobacterium humi</name>
    <dbReference type="NCBI Taxonomy" id="640635"/>
    <lineage>
        <taxon>Bacteria</taxon>
        <taxon>Bacillati</taxon>
        <taxon>Actinomycetota</taxon>
        <taxon>Actinomycetes</taxon>
        <taxon>Micrococcales</taxon>
        <taxon>Microbacteriaceae</taxon>
        <taxon>Paramicrobacterium</taxon>
    </lineage>
</organism>
<evidence type="ECO:0000256" key="5">
    <source>
        <dbReference type="ARBA" id="ARBA00022989"/>
    </source>
</evidence>
<dbReference type="Gene3D" id="1.10.3720.10">
    <property type="entry name" value="MetI-like"/>
    <property type="match status" value="1"/>
</dbReference>
<comment type="similarity">
    <text evidence="7">Belongs to the binding-protein-dependent transport system permease family.</text>
</comment>
<dbReference type="InterPro" id="IPR000515">
    <property type="entry name" value="MetI-like"/>
</dbReference>
<dbReference type="InterPro" id="IPR035906">
    <property type="entry name" value="MetI-like_sf"/>
</dbReference>
<dbReference type="PROSITE" id="PS50928">
    <property type="entry name" value="ABC_TM1"/>
    <property type="match status" value="1"/>
</dbReference>
<evidence type="ECO:0000256" key="2">
    <source>
        <dbReference type="ARBA" id="ARBA00022448"/>
    </source>
</evidence>
<evidence type="ECO:0000256" key="7">
    <source>
        <dbReference type="RuleBase" id="RU363032"/>
    </source>
</evidence>
<keyword evidence="3" id="KW-1003">Cell membrane</keyword>
<feature type="domain" description="ABC transmembrane type-1" evidence="8">
    <location>
        <begin position="74"/>
        <end position="266"/>
    </location>
</feature>
<dbReference type="STRING" id="640635.SAMN04489806_1661"/>
<evidence type="ECO:0000256" key="6">
    <source>
        <dbReference type="ARBA" id="ARBA00023136"/>
    </source>
</evidence>
<comment type="subcellular location">
    <subcellularLocation>
        <location evidence="1 7">Cell membrane</location>
        <topology evidence="1 7">Multi-pass membrane protein</topology>
    </subcellularLocation>
</comment>
<keyword evidence="5 7" id="KW-1133">Transmembrane helix</keyword>
<evidence type="ECO:0000313" key="10">
    <source>
        <dbReference type="Proteomes" id="UP000199183"/>
    </source>
</evidence>
<dbReference type="SUPFAM" id="SSF161098">
    <property type="entry name" value="MetI-like"/>
    <property type="match status" value="1"/>
</dbReference>
<sequence length="281" mass="31004">MIIKRHRNPVSRGLIYVVVGAFLLVQVYPIAWVLMSSFKTPEQLAGTPAYAPPTQFYIGNFVRAFEQADLLAYLLNSTLVALLTIGLTIAIGAPAAYAIEKLRIRGGRLVLGYLLLGITVPVFVALLPMFQTFNAVGLRDTYWALVIPQVGFNLPLCVYLYSGFMRYIPDSLIEAATIEGAGRFRVFISLVFPMSLNTTITIIAYNFVFVWNEFVFANTFLSEPRMKTLPVGLNDYVGVMGQTDFGATYAAIVVAIVPTLVLYFFLNRRVIDGMAAGAVRG</sequence>
<name>A0A1H4LUY2_9MICO</name>
<evidence type="ECO:0000256" key="4">
    <source>
        <dbReference type="ARBA" id="ARBA00022692"/>
    </source>
</evidence>
<keyword evidence="4 7" id="KW-0812">Transmembrane</keyword>
<dbReference type="AlphaFoldDB" id="A0A1H4LUY2"/>
<feature type="transmembrane region" description="Helical" evidence="7">
    <location>
        <begin position="142"/>
        <end position="165"/>
    </location>
</feature>
<dbReference type="PANTHER" id="PTHR43744:SF8">
    <property type="entry name" value="SN-GLYCEROL-3-PHOSPHATE TRANSPORT SYSTEM PERMEASE PROTEIN UGPE"/>
    <property type="match status" value="1"/>
</dbReference>
<dbReference type="CDD" id="cd06261">
    <property type="entry name" value="TM_PBP2"/>
    <property type="match status" value="1"/>
</dbReference>
<keyword evidence="10" id="KW-1185">Reference proteome</keyword>
<dbReference type="Pfam" id="PF00528">
    <property type="entry name" value="BPD_transp_1"/>
    <property type="match status" value="1"/>
</dbReference>
<gene>
    <name evidence="9" type="ORF">SAMN04489806_1661</name>
</gene>
<proteinExistence type="inferred from homology"/>
<protein>
    <submittedName>
        <fullName evidence="9">Raffinose/stachyose/melibiose transport system permease protein</fullName>
    </submittedName>
</protein>
<dbReference type="PANTHER" id="PTHR43744">
    <property type="entry name" value="ABC TRANSPORTER PERMEASE PROTEIN MG189-RELATED-RELATED"/>
    <property type="match status" value="1"/>
</dbReference>
<evidence type="ECO:0000313" key="9">
    <source>
        <dbReference type="EMBL" id="SEB74324.1"/>
    </source>
</evidence>
<evidence type="ECO:0000256" key="1">
    <source>
        <dbReference type="ARBA" id="ARBA00004651"/>
    </source>
</evidence>
<dbReference type="EMBL" id="FNRY01000001">
    <property type="protein sequence ID" value="SEB74324.1"/>
    <property type="molecule type" value="Genomic_DNA"/>
</dbReference>
<feature type="transmembrane region" description="Helical" evidence="7">
    <location>
        <begin position="109"/>
        <end position="130"/>
    </location>
</feature>
<dbReference type="GO" id="GO:0005886">
    <property type="term" value="C:plasma membrane"/>
    <property type="evidence" value="ECO:0007669"/>
    <property type="project" value="UniProtKB-SubCell"/>
</dbReference>
<feature type="transmembrane region" description="Helical" evidence="7">
    <location>
        <begin position="14"/>
        <end position="35"/>
    </location>
</feature>
<feature type="transmembrane region" description="Helical" evidence="7">
    <location>
        <begin position="186"/>
        <end position="211"/>
    </location>
</feature>
<feature type="transmembrane region" description="Helical" evidence="7">
    <location>
        <begin position="246"/>
        <end position="266"/>
    </location>
</feature>
<evidence type="ECO:0000259" key="8">
    <source>
        <dbReference type="PROSITE" id="PS50928"/>
    </source>
</evidence>
<reference evidence="9 10" key="1">
    <citation type="submission" date="2016-10" db="EMBL/GenBank/DDBJ databases">
        <authorList>
            <person name="de Groot N.N."/>
        </authorList>
    </citation>
    <scope>NUCLEOTIDE SEQUENCE [LARGE SCALE GENOMIC DNA]</scope>
    <source>
        <strain evidence="9 10">DSM 21799</strain>
    </source>
</reference>
<dbReference type="Proteomes" id="UP000199183">
    <property type="component" value="Unassembled WGS sequence"/>
</dbReference>
<evidence type="ECO:0000256" key="3">
    <source>
        <dbReference type="ARBA" id="ARBA00022475"/>
    </source>
</evidence>
<feature type="transmembrane region" description="Helical" evidence="7">
    <location>
        <begin position="70"/>
        <end position="97"/>
    </location>
</feature>